<evidence type="ECO:0000313" key="3">
    <source>
        <dbReference type="Proteomes" id="UP000717585"/>
    </source>
</evidence>
<reference evidence="2" key="1">
    <citation type="submission" date="2021-05" db="EMBL/GenBank/DDBJ databases">
        <title>A free-living protist that lacks canonical eukaryotic 1 DNA replication and segregation systems.</title>
        <authorList>
            <person name="Salas-Leiva D.E."/>
            <person name="Tromer E.C."/>
            <person name="Curtis B.A."/>
            <person name="Jerlstrom-Hultqvist J."/>
            <person name="Kolisko M."/>
            <person name="Yi Z."/>
            <person name="Salas-Leiva J.S."/>
            <person name="Gallot-Lavallee L."/>
            <person name="Kops G.J.P.L."/>
            <person name="Archibald J.M."/>
            <person name="Simpson A.G.B."/>
            <person name="Roger A.J."/>
        </authorList>
    </citation>
    <scope>NUCLEOTIDE SEQUENCE</scope>
    <source>
        <strain evidence="2">BICM</strain>
    </source>
</reference>
<feature type="compositionally biased region" description="Polar residues" evidence="1">
    <location>
        <begin position="862"/>
        <end position="871"/>
    </location>
</feature>
<dbReference type="PANTHER" id="PTHR23159">
    <property type="entry name" value="CENTROSOMAL PROTEIN 2"/>
    <property type="match status" value="1"/>
</dbReference>
<dbReference type="Gene3D" id="1.10.287.1490">
    <property type="match status" value="1"/>
</dbReference>
<accession>A0A8J6APT8</accession>
<protein>
    <submittedName>
        <fullName evidence="2">Chromosome partition protein Smc</fullName>
    </submittedName>
</protein>
<dbReference type="SUPFAM" id="SSF52540">
    <property type="entry name" value="P-loop containing nucleoside triphosphate hydrolases"/>
    <property type="match status" value="1"/>
</dbReference>
<comment type="caution">
    <text evidence="2">The sequence shown here is derived from an EMBL/GenBank/DDBJ whole genome shotgun (WGS) entry which is preliminary data.</text>
</comment>
<dbReference type="EMBL" id="JAHDYR010000067">
    <property type="protein sequence ID" value="KAG9389953.1"/>
    <property type="molecule type" value="Genomic_DNA"/>
</dbReference>
<feature type="region of interest" description="Disordered" evidence="1">
    <location>
        <begin position="763"/>
        <end position="783"/>
    </location>
</feature>
<sequence length="1018" mass="111960">MGGVRSVLLPQTGAQNISKRDDTSLLLTIGTEEEIYHCDSVVAANLGASYSSICHPVVENVAHGISGSIVFIGAPGASISSEISSSAAENSIVRQAAGQLIASAQDQRNAQTNCFVTLRSIAIGADFSHDLLSPDSSDLTLAESEGGAVTNTSWTKVSTDTQVTTVLDRFAVVQQLKMDSTQLKQASIVWLLGLHEESDKHSVVSQLAIVQMPEWSGSTRVHDALAECLQALSKIIGGLGSRAHGHDVPFHVPYQSSVLTTLLSKNLENLNVEVVAVFPPAAEDATRSLLSYIHNLRLGWVPVPSPTAAAYKPAASHSYSQSTRHNGPTDAQQSSTIVFTSQAIPSTPPRYQSYESPNPADQRGRVQAESRVKELQAQLYEERQNSSVVQQSVNGYKRKIAELEQALKASRATNEAYGVEVDQFDSLERENSELRSKLADAESTIVELESQLTDLSSAEVRAKEAEAALDSVRQLAAESADKTTASDKRLRQVQDEMAVLEDEVGQLRRDEGVMADRLLATKLEKDMVENKLTNAQSELVELTQRLSEKTAAENRLLAETTELKDTLADTEKQLKRITGELKELEGKHTTLSQSHRELLERVAATTTQLDQSREAGSGMNVMIAKLREDNTGLTEANKQLELNLTAEHQLRNKVTKDAEMFKSQCETMEQQIAQLVDHKDELERNIGLQKKALKDSERRVEDLESVTKRSRKHTAKLEKQGEESRVLISSLSTQVDSLKSKLTDEQNKVGDLEHELMQLNGKHQTLARQQKDSADRASRSANTVETLSARVAQQQNDLLDSASEIRRQRDTNEDLTTKLNSKEVALSNAKQRLKELEHEVETLRTERNQQTRRLAELETKAESAQAQTQGPAASKAETVYHSFAPESTFASHWAGQPDHSAVYGSQSQYRPTPYVNQAPAPRYDYGSTQPQPPARYSRCEPYHSYQPTTSASGYGGPMAQRSVYSGTAAPLSRFDLESGKTMYTGQAMTDEGQTSVNVVRTESPGRREIQLTMSEPRT</sequence>
<organism evidence="2 3">
    <name type="scientific">Carpediemonas membranifera</name>
    <dbReference type="NCBI Taxonomy" id="201153"/>
    <lineage>
        <taxon>Eukaryota</taxon>
        <taxon>Metamonada</taxon>
        <taxon>Carpediemonas-like organisms</taxon>
        <taxon>Carpediemonas</taxon>
    </lineage>
</organism>
<keyword evidence="3" id="KW-1185">Reference proteome</keyword>
<dbReference type="InterPro" id="IPR036961">
    <property type="entry name" value="Kinesin_motor_dom_sf"/>
</dbReference>
<dbReference type="InterPro" id="IPR027417">
    <property type="entry name" value="P-loop_NTPase"/>
</dbReference>
<evidence type="ECO:0000256" key="1">
    <source>
        <dbReference type="SAM" id="MobiDB-lite"/>
    </source>
</evidence>
<dbReference type="AlphaFoldDB" id="A0A8J6APT8"/>
<dbReference type="Proteomes" id="UP000717585">
    <property type="component" value="Unassembled WGS sequence"/>
</dbReference>
<feature type="compositionally biased region" description="Polar residues" evidence="1">
    <location>
        <begin position="317"/>
        <end position="356"/>
    </location>
</feature>
<dbReference type="Gene3D" id="3.40.850.10">
    <property type="entry name" value="Kinesin motor domain"/>
    <property type="match status" value="1"/>
</dbReference>
<feature type="region of interest" description="Disordered" evidence="1">
    <location>
        <begin position="901"/>
        <end position="956"/>
    </location>
</feature>
<evidence type="ECO:0000313" key="2">
    <source>
        <dbReference type="EMBL" id="KAG9389953.1"/>
    </source>
</evidence>
<name>A0A8J6APT8_9EUKA</name>
<feature type="region of interest" description="Disordered" evidence="1">
    <location>
        <begin position="314"/>
        <end position="368"/>
    </location>
</feature>
<dbReference type="PANTHER" id="PTHR23159:SF31">
    <property type="entry name" value="CENTROSOME-ASSOCIATED PROTEIN CEP250 ISOFORM X1"/>
    <property type="match status" value="1"/>
</dbReference>
<feature type="region of interest" description="Disordered" evidence="1">
    <location>
        <begin position="857"/>
        <end position="876"/>
    </location>
</feature>
<gene>
    <name evidence="2" type="ORF">J8273_8640</name>
</gene>
<feature type="compositionally biased region" description="Basic and acidic residues" evidence="1">
    <location>
        <begin position="769"/>
        <end position="778"/>
    </location>
</feature>
<proteinExistence type="predicted"/>